<keyword evidence="1" id="KW-1133">Transmembrane helix</keyword>
<dbReference type="AlphaFoldDB" id="A0A3E1NZU3"/>
<comment type="caution">
    <text evidence="2">The sequence shown here is derived from an EMBL/GenBank/DDBJ whole genome shotgun (WGS) entry which is preliminary data.</text>
</comment>
<gene>
    <name evidence="2" type="ORF">DXN04_16020</name>
</gene>
<evidence type="ECO:0008006" key="4">
    <source>
        <dbReference type="Google" id="ProtNLM"/>
    </source>
</evidence>
<feature type="transmembrane region" description="Helical" evidence="1">
    <location>
        <begin position="82"/>
        <end position="104"/>
    </location>
</feature>
<organism evidence="2 3">
    <name type="scientific">Chitinophaga silvisoli</name>
    <dbReference type="NCBI Taxonomy" id="2291814"/>
    <lineage>
        <taxon>Bacteria</taxon>
        <taxon>Pseudomonadati</taxon>
        <taxon>Bacteroidota</taxon>
        <taxon>Chitinophagia</taxon>
        <taxon>Chitinophagales</taxon>
        <taxon>Chitinophagaceae</taxon>
        <taxon>Chitinophaga</taxon>
    </lineage>
</organism>
<dbReference type="EMBL" id="QTJV01000006">
    <property type="protein sequence ID" value="RFM33467.1"/>
    <property type="molecule type" value="Genomic_DNA"/>
</dbReference>
<feature type="transmembrane region" description="Helical" evidence="1">
    <location>
        <begin position="57"/>
        <end position="76"/>
    </location>
</feature>
<reference evidence="2 3" key="1">
    <citation type="submission" date="2018-08" db="EMBL/GenBank/DDBJ databases">
        <title>Chitinophaga sp. K20C18050901, a novel bacterium isolated from forest soil.</title>
        <authorList>
            <person name="Wang C."/>
        </authorList>
    </citation>
    <scope>NUCLEOTIDE SEQUENCE [LARGE SCALE GENOMIC DNA]</scope>
    <source>
        <strain evidence="2 3">K20C18050901</strain>
    </source>
</reference>
<proteinExistence type="predicted"/>
<name>A0A3E1NZU3_9BACT</name>
<keyword evidence="1" id="KW-0472">Membrane</keyword>
<keyword evidence="1" id="KW-0812">Transmembrane</keyword>
<evidence type="ECO:0000313" key="2">
    <source>
        <dbReference type="EMBL" id="RFM33467.1"/>
    </source>
</evidence>
<dbReference type="OrthoDB" id="9809782at2"/>
<evidence type="ECO:0000313" key="3">
    <source>
        <dbReference type="Proteomes" id="UP000261174"/>
    </source>
</evidence>
<sequence>MPSLNEAAFHPEFSIHHSIVAVLPGISAFSWPLYFVNLYSRKFNKGHKLLPELNRSVLPVYIIHQTIIVVTGYYIIRYVSNGLLQFILIVSLTILLSIPFYLLVKKFRGSRFLFGIRG</sequence>
<keyword evidence="3" id="KW-1185">Reference proteome</keyword>
<dbReference type="RefSeq" id="WP_116854391.1">
    <property type="nucleotide sequence ID" value="NZ_QTJV01000006.1"/>
</dbReference>
<evidence type="ECO:0000256" key="1">
    <source>
        <dbReference type="SAM" id="Phobius"/>
    </source>
</evidence>
<dbReference type="Proteomes" id="UP000261174">
    <property type="component" value="Unassembled WGS sequence"/>
</dbReference>
<protein>
    <recommendedName>
        <fullName evidence="4">Acyltransferase 3 domain-containing protein</fullName>
    </recommendedName>
</protein>
<feature type="transmembrane region" description="Helical" evidence="1">
    <location>
        <begin position="15"/>
        <end position="36"/>
    </location>
</feature>
<accession>A0A3E1NZU3</accession>